<comment type="catalytic activity">
    <reaction evidence="13 16">
        <text>L-isoleucine + 2-oxoglutarate = (S)-3-methyl-2-oxopentanoate + L-glutamate</text>
        <dbReference type="Rhea" id="RHEA:24801"/>
        <dbReference type="ChEBI" id="CHEBI:16810"/>
        <dbReference type="ChEBI" id="CHEBI:29985"/>
        <dbReference type="ChEBI" id="CHEBI:35146"/>
        <dbReference type="ChEBI" id="CHEBI:58045"/>
        <dbReference type="EC" id="2.6.1.42"/>
    </reaction>
</comment>
<comment type="catalytic activity">
    <reaction evidence="12 16">
        <text>L-valine + 2-oxoglutarate = 3-methyl-2-oxobutanoate + L-glutamate</text>
        <dbReference type="Rhea" id="RHEA:24813"/>
        <dbReference type="ChEBI" id="CHEBI:11851"/>
        <dbReference type="ChEBI" id="CHEBI:16810"/>
        <dbReference type="ChEBI" id="CHEBI:29985"/>
        <dbReference type="ChEBI" id="CHEBI:57762"/>
        <dbReference type="EC" id="2.6.1.42"/>
    </reaction>
</comment>
<dbReference type="GO" id="GO:0052655">
    <property type="term" value="F:L-valine-2-oxoglutarate transaminase activity"/>
    <property type="evidence" value="ECO:0007669"/>
    <property type="project" value="RHEA"/>
</dbReference>
<dbReference type="InterPro" id="IPR043132">
    <property type="entry name" value="BCAT-like_C"/>
</dbReference>
<name>A0A328Q415_9EURY</name>
<dbReference type="Proteomes" id="UP000248557">
    <property type="component" value="Unassembled WGS sequence"/>
</dbReference>
<dbReference type="GO" id="GO:0009098">
    <property type="term" value="P:L-leucine biosynthetic process"/>
    <property type="evidence" value="ECO:0007669"/>
    <property type="project" value="UniProtKB-UniPathway"/>
</dbReference>
<dbReference type="InterPro" id="IPR050571">
    <property type="entry name" value="Class-IV_PLP-Dep_Aminotrnsfr"/>
</dbReference>
<evidence type="ECO:0000256" key="13">
    <source>
        <dbReference type="ARBA" id="ARBA00048798"/>
    </source>
</evidence>
<keyword evidence="11 16" id="KW-0100">Branched-chain amino acid biosynthesis</keyword>
<dbReference type="EC" id="2.6.1.42" evidence="16"/>
<dbReference type="AlphaFoldDB" id="A0A328Q415"/>
<dbReference type="CDD" id="cd01557">
    <property type="entry name" value="BCAT_beta_family"/>
    <property type="match status" value="1"/>
</dbReference>
<dbReference type="InterPro" id="IPR036038">
    <property type="entry name" value="Aminotransferase-like"/>
</dbReference>
<evidence type="ECO:0000313" key="17">
    <source>
        <dbReference type="EMBL" id="RAP03874.1"/>
    </source>
</evidence>
<comment type="pathway">
    <text evidence="5 16">Amino-acid biosynthesis; L-leucine biosynthesis; L-leucine from 3-methyl-2-oxobutanoate: step 4/4.</text>
</comment>
<dbReference type="GO" id="GO:0052654">
    <property type="term" value="F:L-leucine-2-oxoglutarate transaminase activity"/>
    <property type="evidence" value="ECO:0007669"/>
    <property type="project" value="RHEA"/>
</dbReference>
<dbReference type="SUPFAM" id="SSF56752">
    <property type="entry name" value="D-aminoacid aminotransferase-like PLP-dependent enzymes"/>
    <property type="match status" value="1"/>
</dbReference>
<accession>A0A328Q415</accession>
<comment type="similarity">
    <text evidence="6 15">Belongs to the class-IV pyridoxal-phosphate-dependent aminotransferase family.</text>
</comment>
<dbReference type="PANTHER" id="PTHR42743">
    <property type="entry name" value="AMINO-ACID AMINOTRANSFERASE"/>
    <property type="match status" value="1"/>
</dbReference>
<dbReference type="Gene3D" id="3.30.470.10">
    <property type="match status" value="1"/>
</dbReference>
<keyword evidence="9 16" id="KW-0808">Transferase</keyword>
<dbReference type="GO" id="GO:0009097">
    <property type="term" value="P:isoleucine biosynthetic process"/>
    <property type="evidence" value="ECO:0007669"/>
    <property type="project" value="UniProtKB-UniPathway"/>
</dbReference>
<dbReference type="NCBIfam" id="TIGR01122">
    <property type="entry name" value="ilvE_I"/>
    <property type="match status" value="1"/>
</dbReference>
<gene>
    <name evidence="16" type="primary">ilvE</name>
    <name evidence="17" type="ORF">CA615_00075</name>
</gene>
<dbReference type="UniPathway" id="UPA00047">
    <property type="reaction ID" value="UER00058"/>
</dbReference>
<evidence type="ECO:0000256" key="7">
    <source>
        <dbReference type="ARBA" id="ARBA00022576"/>
    </source>
</evidence>
<reference evidence="17 18" key="1">
    <citation type="submission" date="2017-05" db="EMBL/GenBank/DDBJ databases">
        <title>Host range expansion of the Methanosphaera genus to humans and monogastric animals involves recent and extensive reduction in genome content.</title>
        <authorList>
            <person name="Hoedt E.C."/>
            <person name="Volmer J.G."/>
            <person name="Parks D.H."/>
            <person name="Rosewarne C.P."/>
            <person name="Denman S.E."/>
            <person name="Mcsweeney C.S."/>
            <person name="O Cuiv P."/>
            <person name="Hugenholtz P."/>
            <person name="Tyson G.W."/>
            <person name="Morrison M."/>
        </authorList>
    </citation>
    <scope>NUCLEOTIDE SEQUENCE [LARGE SCALE GENOMIC DNA]</scope>
    <source>
        <strain evidence="17 18">PA5</strain>
    </source>
</reference>
<protein>
    <recommendedName>
        <fullName evidence="16">Branched-chain-amino-acid aminotransferase</fullName>
        <shortName evidence="16">BCAT</shortName>
        <ecNumber evidence="16">2.6.1.42</ecNumber>
    </recommendedName>
</protein>
<dbReference type="InterPro" id="IPR018300">
    <property type="entry name" value="Aminotrans_IV_CS"/>
</dbReference>
<comment type="catalytic activity">
    <reaction evidence="14 16">
        <text>L-leucine + 2-oxoglutarate = 4-methyl-2-oxopentanoate + L-glutamate</text>
        <dbReference type="Rhea" id="RHEA:18321"/>
        <dbReference type="ChEBI" id="CHEBI:16810"/>
        <dbReference type="ChEBI" id="CHEBI:17865"/>
        <dbReference type="ChEBI" id="CHEBI:29985"/>
        <dbReference type="ChEBI" id="CHEBI:57427"/>
        <dbReference type="EC" id="2.6.1.42"/>
    </reaction>
</comment>
<dbReference type="GO" id="GO:0009099">
    <property type="term" value="P:L-valine biosynthetic process"/>
    <property type="evidence" value="ECO:0007669"/>
    <property type="project" value="UniProtKB-UniPathway"/>
</dbReference>
<dbReference type="InterPro" id="IPR043131">
    <property type="entry name" value="BCAT-like_N"/>
</dbReference>
<organism evidence="17 18">
    <name type="scientific">Methanosphaera stadtmanae</name>
    <dbReference type="NCBI Taxonomy" id="2317"/>
    <lineage>
        <taxon>Archaea</taxon>
        <taxon>Methanobacteriati</taxon>
        <taxon>Methanobacteriota</taxon>
        <taxon>Methanomada group</taxon>
        <taxon>Methanobacteria</taxon>
        <taxon>Methanobacteriales</taxon>
        <taxon>Methanobacteriaceae</taxon>
        <taxon>Methanosphaera</taxon>
    </lineage>
</organism>
<dbReference type="InterPro" id="IPR001544">
    <property type="entry name" value="Aminotrans_IV"/>
</dbReference>
<evidence type="ECO:0000256" key="16">
    <source>
        <dbReference type="RuleBase" id="RU364094"/>
    </source>
</evidence>
<evidence type="ECO:0000256" key="9">
    <source>
        <dbReference type="ARBA" id="ARBA00022679"/>
    </source>
</evidence>
<dbReference type="GO" id="GO:0005829">
    <property type="term" value="C:cytosol"/>
    <property type="evidence" value="ECO:0007669"/>
    <property type="project" value="TreeGrafter"/>
</dbReference>
<evidence type="ECO:0000256" key="2">
    <source>
        <dbReference type="ARBA" id="ARBA00003109"/>
    </source>
</evidence>
<keyword evidence="8 16" id="KW-0028">Amino-acid biosynthesis</keyword>
<comment type="cofactor">
    <cofactor evidence="1 16">
        <name>pyridoxal 5'-phosphate</name>
        <dbReference type="ChEBI" id="CHEBI:597326"/>
    </cofactor>
</comment>
<dbReference type="UniPathway" id="UPA00049">
    <property type="reaction ID" value="UER00062"/>
</dbReference>
<dbReference type="GeneID" id="3855641"/>
<dbReference type="UniPathway" id="UPA00048">
    <property type="reaction ID" value="UER00073"/>
</dbReference>
<keyword evidence="10 16" id="KW-0663">Pyridoxal phosphate</keyword>
<evidence type="ECO:0000256" key="8">
    <source>
        <dbReference type="ARBA" id="ARBA00022605"/>
    </source>
</evidence>
<evidence type="ECO:0000256" key="15">
    <source>
        <dbReference type="RuleBase" id="RU004106"/>
    </source>
</evidence>
<dbReference type="InterPro" id="IPR005785">
    <property type="entry name" value="B_amino_transI"/>
</dbReference>
<evidence type="ECO:0000256" key="3">
    <source>
        <dbReference type="ARBA" id="ARBA00004824"/>
    </source>
</evidence>
<comment type="function">
    <text evidence="2 16">Acts on leucine, isoleucine and valine.</text>
</comment>
<dbReference type="PANTHER" id="PTHR42743:SF11">
    <property type="entry name" value="AMINODEOXYCHORISMATE LYASE"/>
    <property type="match status" value="1"/>
</dbReference>
<evidence type="ECO:0000256" key="14">
    <source>
        <dbReference type="ARBA" id="ARBA00049229"/>
    </source>
</evidence>
<sequence length="306" mass="34637">MAFDETGKIWFNGELVDWKDAQIHVLSHVVHYGSSVFEGIRCYDTENGPAVFRLKDHMKRLEDSAKVYRMDIPYTRNELCEAVKDTININNIRSCYIRPVVFRGYKELGVYPMNCPIETVIAVWAWGQYLGEDALEQGIDVCTSSWRKMAPDTMPNLAKAGSNYMNSQLAKIEATTNGYKESIMLNYEGTVGEGTGENIFFVEDGELYTPDIGSSVLKGITRNTIITIAEDLGYKVREETIPRERLYTADEVFFSGTAAELSPIRSIDKIQIGKGKRGPVTKEIQDSLFDIVNNKVEDKYGWLDFI</sequence>
<evidence type="ECO:0000256" key="4">
    <source>
        <dbReference type="ARBA" id="ARBA00004931"/>
    </source>
</evidence>
<proteinExistence type="inferred from homology"/>
<keyword evidence="7 16" id="KW-0032">Aminotransferase</keyword>
<evidence type="ECO:0000256" key="1">
    <source>
        <dbReference type="ARBA" id="ARBA00001933"/>
    </source>
</evidence>
<dbReference type="GO" id="GO:0052656">
    <property type="term" value="F:L-isoleucine-2-oxoglutarate transaminase activity"/>
    <property type="evidence" value="ECO:0007669"/>
    <property type="project" value="RHEA"/>
</dbReference>
<dbReference type="Pfam" id="PF01063">
    <property type="entry name" value="Aminotran_4"/>
    <property type="match status" value="1"/>
</dbReference>
<dbReference type="RefSeq" id="WP_011405634.1">
    <property type="nucleotide sequence ID" value="NZ_CATZNA010000019.1"/>
</dbReference>
<dbReference type="Gene3D" id="3.20.10.10">
    <property type="entry name" value="D-amino Acid Aminotransferase, subunit A, domain 2"/>
    <property type="match status" value="1"/>
</dbReference>
<dbReference type="EMBL" id="NGJK01000001">
    <property type="protein sequence ID" value="RAP03874.1"/>
    <property type="molecule type" value="Genomic_DNA"/>
</dbReference>
<evidence type="ECO:0000256" key="12">
    <source>
        <dbReference type="ARBA" id="ARBA00048212"/>
    </source>
</evidence>
<dbReference type="FunFam" id="3.20.10.10:FF:000001">
    <property type="entry name" value="Branched-chain-amino-acid aminotransferase"/>
    <property type="match status" value="1"/>
</dbReference>
<evidence type="ECO:0000256" key="10">
    <source>
        <dbReference type="ARBA" id="ARBA00022898"/>
    </source>
</evidence>
<evidence type="ECO:0000256" key="11">
    <source>
        <dbReference type="ARBA" id="ARBA00023304"/>
    </source>
</evidence>
<evidence type="ECO:0000256" key="5">
    <source>
        <dbReference type="ARBA" id="ARBA00005072"/>
    </source>
</evidence>
<dbReference type="OMA" id="WRGSEMM"/>
<dbReference type="InterPro" id="IPR033939">
    <property type="entry name" value="BCAT_family"/>
</dbReference>
<dbReference type="PROSITE" id="PS00770">
    <property type="entry name" value="AA_TRANSFER_CLASS_4"/>
    <property type="match status" value="1"/>
</dbReference>
<evidence type="ECO:0000256" key="6">
    <source>
        <dbReference type="ARBA" id="ARBA00009320"/>
    </source>
</evidence>
<comment type="pathway">
    <text evidence="3 16">Amino-acid biosynthesis; L-isoleucine biosynthesis; L-isoleucine from 2-oxobutanoate: step 4/4.</text>
</comment>
<comment type="caution">
    <text evidence="17">The sequence shown here is derived from an EMBL/GenBank/DDBJ whole genome shotgun (WGS) entry which is preliminary data.</text>
</comment>
<evidence type="ECO:0000313" key="18">
    <source>
        <dbReference type="Proteomes" id="UP000248557"/>
    </source>
</evidence>
<dbReference type="NCBIfam" id="NF005146">
    <property type="entry name" value="PRK06606.1"/>
    <property type="match status" value="1"/>
</dbReference>
<comment type="pathway">
    <text evidence="4 16">Amino-acid biosynthesis; L-valine biosynthesis; L-valine from pyruvate: step 4/4.</text>
</comment>